<dbReference type="PANTHER" id="PTHR46268:SF6">
    <property type="entry name" value="UNIVERSAL STRESS PROTEIN UP12"/>
    <property type="match status" value="1"/>
</dbReference>
<dbReference type="Gene3D" id="3.40.50.620">
    <property type="entry name" value="HUPs"/>
    <property type="match status" value="1"/>
</dbReference>
<evidence type="ECO:0000313" key="4">
    <source>
        <dbReference type="Proteomes" id="UP000814385"/>
    </source>
</evidence>
<evidence type="ECO:0000313" key="3">
    <source>
        <dbReference type="EMBL" id="MCG6657455.1"/>
    </source>
</evidence>
<evidence type="ECO:0000256" key="1">
    <source>
        <dbReference type="ARBA" id="ARBA00008791"/>
    </source>
</evidence>
<keyword evidence="4" id="KW-1185">Reference proteome</keyword>
<dbReference type="SUPFAM" id="SSF52402">
    <property type="entry name" value="Adenine nucleotide alpha hydrolases-like"/>
    <property type="match status" value="1"/>
</dbReference>
<protein>
    <submittedName>
        <fullName evidence="3">Universal stress protein</fullName>
    </submittedName>
</protein>
<accession>A0ABS9P6P8</accession>
<reference evidence="3 4" key="1">
    <citation type="submission" date="2020-05" db="EMBL/GenBank/DDBJ databases">
        <title>Comparative genomic analysis of denitrifying bacteria from Halomonas genus.</title>
        <authorList>
            <person name="Wang L."/>
            <person name="Shao Z."/>
        </authorList>
    </citation>
    <scope>NUCLEOTIDE SEQUENCE [LARGE SCALE GENOMIC DNA]</scope>
    <source>
        <strain evidence="3 4">A4</strain>
    </source>
</reference>
<dbReference type="CDD" id="cd00293">
    <property type="entry name" value="USP-like"/>
    <property type="match status" value="1"/>
</dbReference>
<dbReference type="Pfam" id="PF00582">
    <property type="entry name" value="Usp"/>
    <property type="match status" value="1"/>
</dbReference>
<name>A0ABS9P6P8_9GAMM</name>
<dbReference type="InterPro" id="IPR006016">
    <property type="entry name" value="UspA"/>
</dbReference>
<sequence>MYQSILVPVDGSAFAEKALRVAQYLAGASATLYLIHVQRPLDDVGLLIGGSGLPVSEEVIQRLVSERESQARAVLEKTRSAVSLDGVEVKEIVAKGQAAEAIIEEARALGVEAIVMGSRGMSDLQGMVTGSVSHRVSHTAECTVITVH</sequence>
<comment type="caution">
    <text evidence="3">The sequence shown here is derived from an EMBL/GenBank/DDBJ whole genome shotgun (WGS) entry which is preliminary data.</text>
</comment>
<organism evidence="3 4">
    <name type="scientific">Billgrantia campisalis</name>
    <dbReference type="NCBI Taxonomy" id="74661"/>
    <lineage>
        <taxon>Bacteria</taxon>
        <taxon>Pseudomonadati</taxon>
        <taxon>Pseudomonadota</taxon>
        <taxon>Gammaproteobacteria</taxon>
        <taxon>Oceanospirillales</taxon>
        <taxon>Halomonadaceae</taxon>
        <taxon>Billgrantia</taxon>
    </lineage>
</organism>
<dbReference type="InterPro" id="IPR006015">
    <property type="entry name" value="Universal_stress_UspA"/>
</dbReference>
<dbReference type="EMBL" id="JABFUC010000004">
    <property type="protein sequence ID" value="MCG6657455.1"/>
    <property type="molecule type" value="Genomic_DNA"/>
</dbReference>
<dbReference type="Proteomes" id="UP000814385">
    <property type="component" value="Unassembled WGS sequence"/>
</dbReference>
<dbReference type="PRINTS" id="PR01438">
    <property type="entry name" value="UNVRSLSTRESS"/>
</dbReference>
<feature type="domain" description="UspA" evidence="2">
    <location>
        <begin position="1"/>
        <end position="148"/>
    </location>
</feature>
<proteinExistence type="inferred from homology"/>
<dbReference type="RefSeq" id="WP_238976590.1">
    <property type="nucleotide sequence ID" value="NZ_JABFUC010000004.1"/>
</dbReference>
<comment type="similarity">
    <text evidence="1">Belongs to the universal stress protein A family.</text>
</comment>
<dbReference type="PANTHER" id="PTHR46268">
    <property type="entry name" value="STRESS RESPONSE PROTEIN NHAX"/>
    <property type="match status" value="1"/>
</dbReference>
<evidence type="ECO:0000259" key="2">
    <source>
        <dbReference type="Pfam" id="PF00582"/>
    </source>
</evidence>
<gene>
    <name evidence="3" type="ORF">HOP52_06710</name>
</gene>
<dbReference type="InterPro" id="IPR014729">
    <property type="entry name" value="Rossmann-like_a/b/a_fold"/>
</dbReference>